<comment type="caution">
    <text evidence="8">The sequence shown here is derived from an EMBL/GenBank/DDBJ whole genome shotgun (WGS) entry which is preliminary data.</text>
</comment>
<dbReference type="Proteomes" id="UP000777482">
    <property type="component" value="Unassembled WGS sequence"/>
</dbReference>
<dbReference type="OrthoDB" id="2747330at2759"/>
<evidence type="ECO:0000256" key="4">
    <source>
        <dbReference type="RuleBase" id="RU000454"/>
    </source>
</evidence>
<dbReference type="PANTHER" id="PTHR47966:SF51">
    <property type="entry name" value="BETA-SITE APP-CLEAVING ENZYME, ISOFORM A-RELATED"/>
    <property type="match status" value="1"/>
</dbReference>
<dbReference type="GO" id="GO:0004190">
    <property type="term" value="F:aspartic-type endopeptidase activity"/>
    <property type="evidence" value="ECO:0007669"/>
    <property type="project" value="UniProtKB-KW"/>
</dbReference>
<feature type="active site" evidence="3">
    <location>
        <position position="364"/>
    </location>
</feature>
<proteinExistence type="inferred from homology"/>
<keyword evidence="4" id="KW-0378">Hydrolase</keyword>
<dbReference type="InterPro" id="IPR033121">
    <property type="entry name" value="PEPTIDASE_A1"/>
</dbReference>
<feature type="chain" id="PRO_5040318644" description="Peptidase A1 domain-containing protein" evidence="6">
    <location>
        <begin position="21"/>
        <end position="1147"/>
    </location>
</feature>
<dbReference type="PROSITE" id="PS51767">
    <property type="entry name" value="PEPTIDASE_A1"/>
    <property type="match status" value="1"/>
</dbReference>
<feature type="region of interest" description="Disordered" evidence="5">
    <location>
        <begin position="926"/>
        <end position="1032"/>
    </location>
</feature>
<evidence type="ECO:0000313" key="9">
    <source>
        <dbReference type="Proteomes" id="UP000777482"/>
    </source>
</evidence>
<dbReference type="EMBL" id="PUHQ01000036">
    <property type="protein sequence ID" value="KAG0661297.1"/>
    <property type="molecule type" value="Genomic_DNA"/>
</dbReference>
<accession>A0A9P6W3E4</accession>
<evidence type="ECO:0000256" key="5">
    <source>
        <dbReference type="SAM" id="MobiDB-lite"/>
    </source>
</evidence>
<dbReference type="InterPro" id="IPR001461">
    <property type="entry name" value="Aspartic_peptidase_A1"/>
</dbReference>
<reference evidence="8 9" key="1">
    <citation type="submission" date="2020-11" db="EMBL/GenBank/DDBJ databases">
        <title>Kefir isolates.</title>
        <authorList>
            <person name="Marcisauskas S."/>
            <person name="Kim Y."/>
            <person name="Blasche S."/>
        </authorList>
    </citation>
    <scope>NUCLEOTIDE SEQUENCE [LARGE SCALE GENOMIC DNA]</scope>
    <source>
        <strain evidence="8 9">KR</strain>
    </source>
</reference>
<dbReference type="CDD" id="cd05471">
    <property type="entry name" value="pepsin_like"/>
    <property type="match status" value="1"/>
</dbReference>
<feature type="compositionally biased region" description="Basic and acidic residues" evidence="5">
    <location>
        <begin position="977"/>
        <end position="986"/>
    </location>
</feature>
<dbReference type="Gene3D" id="2.40.70.10">
    <property type="entry name" value="Acid Proteases"/>
    <property type="match status" value="2"/>
</dbReference>
<evidence type="ECO:0000313" key="8">
    <source>
        <dbReference type="EMBL" id="KAG0661297.1"/>
    </source>
</evidence>
<dbReference type="SUPFAM" id="SSF50630">
    <property type="entry name" value="Acid proteases"/>
    <property type="match status" value="1"/>
</dbReference>
<dbReference type="InterPro" id="IPR001969">
    <property type="entry name" value="Aspartic_peptidase_AS"/>
</dbReference>
<dbReference type="GO" id="GO:0006508">
    <property type="term" value="P:proteolysis"/>
    <property type="evidence" value="ECO:0007669"/>
    <property type="project" value="UniProtKB-KW"/>
</dbReference>
<sequence>MLPFLTAVAGLLSFGSSVQAYTPPYLDPATLSDLLARQSEHHTAALDAYKYNLEARPATVERARKVRVLAAGLELERAAVAAGETDIVSSGLGPLGSLEEVEGKAGRRVVNLDKRQNNPQKGLVPLYDFYSQPLDVMVYGAVEIGTPGQAFDLLFDTGSADLWVYSSGTGSRQPEWDASKSSTAITDPAIPWSIRVRGLTDEHLSATTDRLIFERQYGKGSQTGYLNQDVVSLGGYTVNNTVFAAANSLNQAFTYYPISGLFGLGFGTISASGYAPWFERLIESGQLAQQYFAMFLVRAADVTTQAEGSLSGAQLCIGCIDSSKFTGDISWNPVLSEGFWSIAMDGIEVNGTIVSGTRVRAALDSGTTDAAHSLIQLPTSAADAFFATIPGARKSTSGDGSYVVPCTTSFTSLAFSFGGVMYEIPPEDLLRAVSRDGTQCVLTITASDMQDIDGTPMAIVGEVFLKNAYSIYSYSYNGSPAVGLARSIIAGSWSSNGTSNSDRPGGSQFSQPVNQGSISYSGAPLPTITTNIASSLAPSASSGRLITTAGLGGTGAPSRGSGGASAAGNTSGAKVAAMAPTVWSAIALVVATTGGLGIYPRPEVWRCSFNGLDSLKSTTVVKVDKLSHVNMARRAPDARSQDDQNFQHELMAVCEGGPSAAMAEPRSSTAGHHLSECDALAPQAAVPARPAYVDALVEAVMAQDVLSVLLALRVLCAKGLLYSGKTGVDAKHSTLGVSALELQMRQADSPNGQAILQLLFLNLDGCLKWKPVDGPLYHHGSPKKWARAALQAFREDKGRSSTLGRSLLRATDDTALRCLLRANGLERRTVRAANPPLETVSGLNRERSSSAQVQPGRAEIVRGGDKILIKKEEIEEGELPVDEPTCERTPDPLDSIHQRGMGCCSGPLDLGPLSHAVRFDPYPTPSLSPPPVFPPEHLEGQGASGATTLHDSKVASQRPAFSPSSPEENLLQPFRPPGDHRQDQADFRGTILQPPSEPPLFALPSTSTSRKRSASPSPVGWASPLLPPPVAKRSRLVHPSRKHVRWATQEFVVVGTGAGHVAEEDLYYEVEDGRSRRPLAAEFPFTTGATWAQTALPPSQSAPEAPESDRHPIQHVESTSLPVKAPSTSSAVPSSWTAWYNDCLDPV</sequence>
<comment type="similarity">
    <text evidence="1 4">Belongs to the peptidase A1 family.</text>
</comment>
<feature type="active site" evidence="3">
    <location>
        <position position="156"/>
    </location>
</feature>
<feature type="region of interest" description="Disordered" evidence="5">
    <location>
        <begin position="1090"/>
        <end position="1134"/>
    </location>
</feature>
<evidence type="ECO:0000256" key="1">
    <source>
        <dbReference type="ARBA" id="ARBA00007447"/>
    </source>
</evidence>
<evidence type="ECO:0000256" key="3">
    <source>
        <dbReference type="PIRSR" id="PIRSR601461-1"/>
    </source>
</evidence>
<feature type="compositionally biased region" description="Polar residues" evidence="5">
    <location>
        <begin position="1116"/>
        <end position="1134"/>
    </location>
</feature>
<organism evidence="8 9">
    <name type="scientific">Rhodotorula mucilaginosa</name>
    <name type="common">Yeast</name>
    <name type="synonym">Rhodotorula rubra</name>
    <dbReference type="NCBI Taxonomy" id="5537"/>
    <lineage>
        <taxon>Eukaryota</taxon>
        <taxon>Fungi</taxon>
        <taxon>Dikarya</taxon>
        <taxon>Basidiomycota</taxon>
        <taxon>Pucciniomycotina</taxon>
        <taxon>Microbotryomycetes</taxon>
        <taxon>Sporidiobolales</taxon>
        <taxon>Sporidiobolaceae</taxon>
        <taxon>Rhodotorula</taxon>
    </lineage>
</organism>
<feature type="signal peptide" evidence="6">
    <location>
        <begin position="1"/>
        <end position="20"/>
    </location>
</feature>
<protein>
    <recommendedName>
        <fullName evidence="7">Peptidase A1 domain-containing protein</fullName>
    </recommendedName>
</protein>
<feature type="domain" description="Peptidase A1" evidence="7">
    <location>
        <begin position="138"/>
        <end position="485"/>
    </location>
</feature>
<keyword evidence="6" id="KW-0732">Signal</keyword>
<dbReference type="InterPro" id="IPR034164">
    <property type="entry name" value="Pepsin-like_dom"/>
</dbReference>
<dbReference type="InterPro" id="IPR021109">
    <property type="entry name" value="Peptidase_aspartic_dom_sf"/>
</dbReference>
<dbReference type="PANTHER" id="PTHR47966">
    <property type="entry name" value="BETA-SITE APP-CLEAVING ENZYME, ISOFORM A-RELATED"/>
    <property type="match status" value="1"/>
</dbReference>
<dbReference type="AlphaFoldDB" id="A0A9P6W3E4"/>
<evidence type="ECO:0000256" key="2">
    <source>
        <dbReference type="ARBA" id="ARBA00022750"/>
    </source>
</evidence>
<name>A0A9P6W3E4_RHOMI</name>
<keyword evidence="9" id="KW-1185">Reference proteome</keyword>
<keyword evidence="4" id="KW-0645">Protease</keyword>
<dbReference type="PRINTS" id="PR00792">
    <property type="entry name" value="PEPSIN"/>
</dbReference>
<keyword evidence="2 4" id="KW-0064">Aspartyl protease</keyword>
<dbReference type="Pfam" id="PF00026">
    <property type="entry name" value="Asp"/>
    <property type="match status" value="1"/>
</dbReference>
<dbReference type="PROSITE" id="PS00141">
    <property type="entry name" value="ASP_PROTEASE"/>
    <property type="match status" value="1"/>
</dbReference>
<evidence type="ECO:0000259" key="7">
    <source>
        <dbReference type="PROSITE" id="PS51767"/>
    </source>
</evidence>
<evidence type="ECO:0000256" key="6">
    <source>
        <dbReference type="SAM" id="SignalP"/>
    </source>
</evidence>
<gene>
    <name evidence="8" type="ORF">C6P46_004068</name>
</gene>